<keyword evidence="7" id="KW-0413">Isomerase</keyword>
<reference evidence="14 15" key="1">
    <citation type="submission" date="2021-09" db="EMBL/GenBank/DDBJ databases">
        <title>Genome sequencing and assembly of Chryseobacterium sp. RG1.</title>
        <authorList>
            <person name="Chhetri G."/>
        </authorList>
    </citation>
    <scope>NUCLEOTIDE SEQUENCE [LARGE SCALE GENOMIC DNA]</scope>
    <source>
        <strain evidence="14 15">RG1</strain>
    </source>
</reference>
<dbReference type="Pfam" id="PF00580">
    <property type="entry name" value="UvrD-helicase"/>
    <property type="match status" value="1"/>
</dbReference>
<evidence type="ECO:0000256" key="4">
    <source>
        <dbReference type="ARBA" id="ARBA00022806"/>
    </source>
</evidence>
<dbReference type="PANTHER" id="PTHR11070:SF2">
    <property type="entry name" value="ATP-DEPENDENT DNA HELICASE SRS2"/>
    <property type="match status" value="1"/>
</dbReference>
<keyword evidence="3 12" id="KW-0378">Hydrolase</keyword>
<feature type="domain" description="UvrD-like helicase ATP-binding" evidence="13">
    <location>
        <begin position="2"/>
        <end position="264"/>
    </location>
</feature>
<dbReference type="InterPro" id="IPR013986">
    <property type="entry name" value="DExx_box_DNA_helicase_dom_sf"/>
</dbReference>
<dbReference type="InterPro" id="IPR014017">
    <property type="entry name" value="DNA_helicase_UvrD-like_C"/>
</dbReference>
<evidence type="ECO:0000256" key="10">
    <source>
        <dbReference type="ARBA" id="ARBA00034923"/>
    </source>
</evidence>
<feature type="binding site" evidence="12">
    <location>
        <begin position="23"/>
        <end position="30"/>
    </location>
    <ligand>
        <name>ATP</name>
        <dbReference type="ChEBI" id="CHEBI:30616"/>
    </ligand>
</feature>
<proteinExistence type="inferred from homology"/>
<dbReference type="GO" id="GO:0004386">
    <property type="term" value="F:helicase activity"/>
    <property type="evidence" value="ECO:0007669"/>
    <property type="project" value="UniProtKB-KW"/>
</dbReference>
<evidence type="ECO:0000256" key="5">
    <source>
        <dbReference type="ARBA" id="ARBA00022840"/>
    </source>
</evidence>
<dbReference type="Gene3D" id="1.10.10.160">
    <property type="match status" value="1"/>
</dbReference>
<accession>A0ABS8A4M9</accession>
<evidence type="ECO:0000256" key="6">
    <source>
        <dbReference type="ARBA" id="ARBA00023125"/>
    </source>
</evidence>
<evidence type="ECO:0000256" key="2">
    <source>
        <dbReference type="ARBA" id="ARBA00022741"/>
    </source>
</evidence>
<evidence type="ECO:0000256" key="9">
    <source>
        <dbReference type="ARBA" id="ARBA00034808"/>
    </source>
</evidence>
<evidence type="ECO:0000259" key="13">
    <source>
        <dbReference type="PROSITE" id="PS51198"/>
    </source>
</evidence>
<dbReference type="InterPro" id="IPR027417">
    <property type="entry name" value="P-loop_NTPase"/>
</dbReference>
<dbReference type="Gene3D" id="3.40.50.300">
    <property type="entry name" value="P-loop containing nucleotide triphosphate hydrolases"/>
    <property type="match status" value="2"/>
</dbReference>
<name>A0ABS8A4M9_9FLAO</name>
<evidence type="ECO:0000256" key="11">
    <source>
        <dbReference type="ARBA" id="ARBA00048988"/>
    </source>
</evidence>
<dbReference type="Pfam" id="PF13361">
    <property type="entry name" value="UvrD_C"/>
    <property type="match status" value="1"/>
</dbReference>
<dbReference type="Proteomes" id="UP000618240">
    <property type="component" value="Unassembled WGS sequence"/>
</dbReference>
<evidence type="ECO:0000256" key="3">
    <source>
        <dbReference type="ARBA" id="ARBA00022801"/>
    </source>
</evidence>
<evidence type="ECO:0000313" key="14">
    <source>
        <dbReference type="EMBL" id="MCA6068725.1"/>
    </source>
</evidence>
<dbReference type="EMBL" id="JAERSE020000004">
    <property type="protein sequence ID" value="MCA6068725.1"/>
    <property type="molecule type" value="Genomic_DNA"/>
</dbReference>
<keyword evidence="15" id="KW-1185">Reference proteome</keyword>
<sequence length="560" mass="65008">MDYLNEIQKQAVNEYNNGLIVSASPGTGKTKTLVARANKKLTNLPKHKKLALITYTNAAADEIASRLDYKENDVFVGTIHRFCLEYILRPFSWIYKWDKPKIASYSDFKEFLEINKLSTIQLEDLNKIKKNLDGSLIIPTEWLHKIPFEELSRIYYDFLKERKLIDFNEILFRSYIIISKNLFTAKSVSNIFMEISVDEFQDTNIFQYEILKKIKNNGKTSFFIVGDEKQKIYSFAGALNETFTIAKKDFGYEILDLNYTYRSTEKIVTGYSKLFSDHPILINSSKYKDIPFDIRFHQTKKDDNNLYIKQIIDSLIKAKAQVGNIAILTTSWFDAYNIGSYLREYFNIIGLGALPHSNISNTVFAILKTLSRYSVDSSIRNLKIIKRNIELLILEKNIDFNDVKEIVFATNKLISQFQKININTGLKESLLQYQNIISLIFKIDVPEVDEILTIVNDDEASNWNFKKYIETLSGINGITINTIHQAKGLEYDFVILNGINENRIPYQRCVDHIKYIYEELTDDSIQNGRTLLYVGMSRAKIGLFILHNWKPSMFINQIKL</sequence>
<gene>
    <name evidence="14" type="ORF">JI747_016275</name>
</gene>
<dbReference type="InterPro" id="IPR000212">
    <property type="entry name" value="DNA_helicase_UvrD/REP"/>
</dbReference>
<keyword evidence="6" id="KW-0238">DNA-binding</keyword>
<dbReference type="PANTHER" id="PTHR11070">
    <property type="entry name" value="UVRD / RECB / PCRA DNA HELICASE FAMILY MEMBER"/>
    <property type="match status" value="1"/>
</dbReference>
<keyword evidence="4 12" id="KW-0347">Helicase</keyword>
<dbReference type="RefSeq" id="WP_225689930.1">
    <property type="nucleotide sequence ID" value="NZ_JAERSE020000004.1"/>
</dbReference>
<evidence type="ECO:0000256" key="12">
    <source>
        <dbReference type="PROSITE-ProRule" id="PRU00560"/>
    </source>
</evidence>
<dbReference type="InterPro" id="IPR014016">
    <property type="entry name" value="UvrD-like_ATP-bd"/>
</dbReference>
<comment type="caution">
    <text evidence="14">The sequence shown here is derived from an EMBL/GenBank/DDBJ whole genome shotgun (WGS) entry which is preliminary data.</text>
</comment>
<dbReference type="EC" id="5.6.2.4" evidence="9"/>
<organism evidence="14 15">
    <name type="scientific">Chryseobacterium tagetis</name>
    <dbReference type="NCBI Taxonomy" id="2801334"/>
    <lineage>
        <taxon>Bacteria</taxon>
        <taxon>Pseudomonadati</taxon>
        <taxon>Bacteroidota</taxon>
        <taxon>Flavobacteriia</taxon>
        <taxon>Flavobacteriales</taxon>
        <taxon>Weeksellaceae</taxon>
        <taxon>Chryseobacterium group</taxon>
        <taxon>Chryseobacterium</taxon>
    </lineage>
</organism>
<comment type="catalytic activity">
    <reaction evidence="11">
        <text>ATP + H2O = ADP + phosphate + H(+)</text>
        <dbReference type="Rhea" id="RHEA:13065"/>
        <dbReference type="ChEBI" id="CHEBI:15377"/>
        <dbReference type="ChEBI" id="CHEBI:15378"/>
        <dbReference type="ChEBI" id="CHEBI:30616"/>
        <dbReference type="ChEBI" id="CHEBI:43474"/>
        <dbReference type="ChEBI" id="CHEBI:456216"/>
        <dbReference type="EC" id="5.6.2.4"/>
    </reaction>
</comment>
<evidence type="ECO:0000256" key="1">
    <source>
        <dbReference type="ARBA" id="ARBA00009922"/>
    </source>
</evidence>
<dbReference type="SUPFAM" id="SSF52540">
    <property type="entry name" value="P-loop containing nucleoside triphosphate hydrolases"/>
    <property type="match status" value="1"/>
</dbReference>
<comment type="similarity">
    <text evidence="1">Belongs to the helicase family. UvrD subfamily.</text>
</comment>
<dbReference type="PROSITE" id="PS51198">
    <property type="entry name" value="UVRD_HELICASE_ATP_BIND"/>
    <property type="match status" value="1"/>
</dbReference>
<evidence type="ECO:0000313" key="15">
    <source>
        <dbReference type="Proteomes" id="UP000618240"/>
    </source>
</evidence>
<keyword evidence="5 12" id="KW-0067">ATP-binding</keyword>
<keyword evidence="2 12" id="KW-0547">Nucleotide-binding</keyword>
<comment type="catalytic activity">
    <reaction evidence="8">
        <text>Couples ATP hydrolysis with the unwinding of duplex DNA by translocating in the 3'-5' direction.</text>
        <dbReference type="EC" id="5.6.2.4"/>
    </reaction>
</comment>
<evidence type="ECO:0000256" key="8">
    <source>
        <dbReference type="ARBA" id="ARBA00034617"/>
    </source>
</evidence>
<protein>
    <recommendedName>
        <fullName evidence="9">DNA 3'-5' helicase</fullName>
        <ecNumber evidence="9">5.6.2.4</ecNumber>
    </recommendedName>
    <alternativeName>
        <fullName evidence="10">DNA 3'-5' helicase II</fullName>
    </alternativeName>
</protein>
<dbReference type="CDD" id="cd17932">
    <property type="entry name" value="DEXQc_UvrD"/>
    <property type="match status" value="1"/>
</dbReference>
<evidence type="ECO:0000256" key="7">
    <source>
        <dbReference type="ARBA" id="ARBA00023235"/>
    </source>
</evidence>